<dbReference type="RefSeq" id="WP_233724581.1">
    <property type="nucleotide sequence ID" value="NZ_JAJVCN010000001.1"/>
</dbReference>
<evidence type="ECO:0000256" key="2">
    <source>
        <dbReference type="ARBA" id="ARBA00023125"/>
    </source>
</evidence>
<evidence type="ECO:0000313" key="6">
    <source>
        <dbReference type="EMBL" id="MCE7003016.1"/>
    </source>
</evidence>
<dbReference type="PROSITE" id="PS00041">
    <property type="entry name" value="HTH_ARAC_FAMILY_1"/>
    <property type="match status" value="1"/>
</dbReference>
<dbReference type="PROSITE" id="PS01124">
    <property type="entry name" value="HTH_ARAC_FAMILY_2"/>
    <property type="match status" value="1"/>
</dbReference>
<gene>
    <name evidence="6" type="ORF">LWC34_09270</name>
</gene>
<dbReference type="PANTHER" id="PTHR46796:SF6">
    <property type="entry name" value="ARAC SUBFAMILY"/>
    <property type="match status" value="1"/>
</dbReference>
<dbReference type="Pfam" id="PF12833">
    <property type="entry name" value="HTH_18"/>
    <property type="match status" value="1"/>
</dbReference>
<organism evidence="6 7">
    <name type="scientific">Kibdelosporangium philippinense</name>
    <dbReference type="NCBI Taxonomy" id="211113"/>
    <lineage>
        <taxon>Bacteria</taxon>
        <taxon>Bacillati</taxon>
        <taxon>Actinomycetota</taxon>
        <taxon>Actinomycetes</taxon>
        <taxon>Pseudonocardiales</taxon>
        <taxon>Pseudonocardiaceae</taxon>
        <taxon>Kibdelosporangium</taxon>
    </lineage>
</organism>
<comment type="caution">
    <text evidence="6">The sequence shown here is derived from an EMBL/GenBank/DDBJ whole genome shotgun (WGS) entry which is preliminary data.</text>
</comment>
<keyword evidence="1" id="KW-0805">Transcription regulation</keyword>
<keyword evidence="7" id="KW-1185">Reference proteome</keyword>
<dbReference type="Pfam" id="PF14525">
    <property type="entry name" value="AraC_binding_2"/>
    <property type="match status" value="1"/>
</dbReference>
<evidence type="ECO:0000256" key="3">
    <source>
        <dbReference type="ARBA" id="ARBA00023163"/>
    </source>
</evidence>
<keyword evidence="2" id="KW-0238">DNA-binding</keyword>
<dbReference type="SUPFAM" id="SSF46689">
    <property type="entry name" value="Homeodomain-like"/>
    <property type="match status" value="1"/>
</dbReference>
<dbReference type="Proteomes" id="UP001521150">
    <property type="component" value="Unassembled WGS sequence"/>
</dbReference>
<dbReference type="Gene3D" id="1.10.10.60">
    <property type="entry name" value="Homeodomain-like"/>
    <property type="match status" value="1"/>
</dbReference>
<evidence type="ECO:0000256" key="4">
    <source>
        <dbReference type="SAM" id="MobiDB-lite"/>
    </source>
</evidence>
<proteinExistence type="predicted"/>
<sequence length="337" mass="37408">MSPGEPIHHTTFQSGSFDPSERRDAWVDHLSRMHAPIGMRVTAPSDFPAHQEVLQLGDVVVAASQHMPMTVERTPRMVRQSDPDIVYLGLPLHGTMTIEQAGWSIVHRRDRFTFHDSAQPCLVQSGAESRYRGLALHLPKSLLPRPVYKPHELMDGRLRADAGIGGLLAGTLDRLMADVDGFRIADGPRLGAVVSDLVVALFAHVMDSPVAPAPDGLLFRIKAFIQQRLGDDTLRPGDIAAAHHISTSYLHRLFKADGMSVAKFIRRQRLERISRDLANPASRGVPISVIAAQWGFPRAAEFSRAFRAAKGLTARDYRQQALTRFQHRDQETPGHRT</sequence>
<dbReference type="InterPro" id="IPR018060">
    <property type="entry name" value="HTH_AraC"/>
</dbReference>
<feature type="domain" description="HTH araC/xylS-type" evidence="5">
    <location>
        <begin position="219"/>
        <end position="320"/>
    </location>
</feature>
<dbReference type="InterPro" id="IPR009057">
    <property type="entry name" value="Homeodomain-like_sf"/>
</dbReference>
<accession>A0ABS8Z522</accession>
<feature type="region of interest" description="Disordered" evidence="4">
    <location>
        <begin position="1"/>
        <end position="20"/>
    </location>
</feature>
<dbReference type="SMART" id="SM00342">
    <property type="entry name" value="HTH_ARAC"/>
    <property type="match status" value="1"/>
</dbReference>
<reference evidence="6 7" key="1">
    <citation type="submission" date="2021-12" db="EMBL/GenBank/DDBJ databases">
        <title>Genome sequence of Kibdelosporangium philippinense ATCC 49844.</title>
        <authorList>
            <person name="Fedorov E.A."/>
            <person name="Omeragic M."/>
            <person name="Shalygina K.F."/>
            <person name="Maclea K.S."/>
        </authorList>
    </citation>
    <scope>NUCLEOTIDE SEQUENCE [LARGE SCALE GENOMIC DNA]</scope>
    <source>
        <strain evidence="6 7">ATCC 49844</strain>
    </source>
</reference>
<keyword evidence="3" id="KW-0804">Transcription</keyword>
<protein>
    <submittedName>
        <fullName evidence="6">Helix-turn-helix domain-containing protein</fullName>
    </submittedName>
</protein>
<dbReference type="InterPro" id="IPR035418">
    <property type="entry name" value="AraC-bd_2"/>
</dbReference>
<dbReference type="InterPro" id="IPR050204">
    <property type="entry name" value="AraC_XylS_family_regulators"/>
</dbReference>
<dbReference type="InterPro" id="IPR018062">
    <property type="entry name" value="HTH_AraC-typ_CS"/>
</dbReference>
<evidence type="ECO:0000313" key="7">
    <source>
        <dbReference type="Proteomes" id="UP001521150"/>
    </source>
</evidence>
<dbReference type="PANTHER" id="PTHR46796">
    <property type="entry name" value="HTH-TYPE TRANSCRIPTIONAL ACTIVATOR RHAS-RELATED"/>
    <property type="match status" value="1"/>
</dbReference>
<evidence type="ECO:0000256" key="1">
    <source>
        <dbReference type="ARBA" id="ARBA00023015"/>
    </source>
</evidence>
<evidence type="ECO:0000259" key="5">
    <source>
        <dbReference type="PROSITE" id="PS01124"/>
    </source>
</evidence>
<dbReference type="EMBL" id="JAJVCN010000001">
    <property type="protein sequence ID" value="MCE7003016.1"/>
    <property type="molecule type" value="Genomic_DNA"/>
</dbReference>
<name>A0ABS8Z522_9PSEU</name>